<dbReference type="InterPro" id="IPR005509">
    <property type="entry name" value="AfsA_hotdog_dom"/>
</dbReference>
<dbReference type="AlphaFoldDB" id="A0A9Q2W293"/>
<gene>
    <name evidence="2" type="ORF">KK103_07210</name>
</gene>
<dbReference type="NCBIfam" id="NF041195">
    <property type="entry name" value="ScbA_BarX_GamBu"/>
    <property type="match status" value="1"/>
</dbReference>
<proteinExistence type="predicted"/>
<dbReference type="EMBL" id="JAHEWX010000006">
    <property type="protein sequence ID" value="MBT1541541.1"/>
    <property type="molecule type" value="Genomic_DNA"/>
</dbReference>
<feature type="domain" description="A-factor biosynthesis hotdog" evidence="1">
    <location>
        <begin position="194"/>
        <end position="229"/>
    </location>
</feature>
<dbReference type="RefSeq" id="WP_214562676.1">
    <property type="nucleotide sequence ID" value="NZ_JAHEWX010000006.1"/>
</dbReference>
<dbReference type="Proteomes" id="UP000709437">
    <property type="component" value="Unassembled WGS sequence"/>
</dbReference>
<evidence type="ECO:0000259" key="1">
    <source>
        <dbReference type="Pfam" id="PF03756"/>
    </source>
</evidence>
<dbReference type="GO" id="GO:0016740">
    <property type="term" value="F:transferase activity"/>
    <property type="evidence" value="ECO:0007669"/>
    <property type="project" value="InterPro"/>
</dbReference>
<evidence type="ECO:0000313" key="2">
    <source>
        <dbReference type="EMBL" id="MBT1541541.1"/>
    </source>
</evidence>
<protein>
    <recommendedName>
        <fullName evidence="1">A-factor biosynthesis hotdog domain-containing protein</fullName>
    </recommendedName>
</protein>
<evidence type="ECO:0000313" key="3">
    <source>
        <dbReference type="Proteomes" id="UP000709437"/>
    </source>
</evidence>
<comment type="caution">
    <text evidence="2">The sequence shown here is derived from an EMBL/GenBank/DDBJ whole genome shotgun (WGS) entry which is preliminary data.</text>
</comment>
<reference evidence="2" key="1">
    <citation type="submission" date="2021-05" db="EMBL/GenBank/DDBJ databases">
        <title>Whole genome sequence of Curtobacterium flaccumfaciens pv. flaccumfaciens strain CFBP 3417.</title>
        <authorList>
            <person name="Osdaghi E."/>
            <person name="Taghouti G."/>
            <person name="Portier P."/>
            <person name="Fazliarab A."/>
            <person name="Taghavi S.M."/>
            <person name="Briand M."/>
            <person name="Le-Saux M."/>
            <person name="Jacques M.-A."/>
        </authorList>
    </citation>
    <scope>NUCLEOTIDE SEQUENCE</scope>
    <source>
        <strain evidence="2">CFBP 3417</strain>
    </source>
</reference>
<sequence>MPVGEAPLLTHAQLVPGRLVHRRALSDVLVTEAHALGDDTFIAGAQWPRNHRLFGRSMDVDVSLVAETVRQVTIFLAHTEYEVPVGDAFLMGAMQVATVNRVMNEVGPDLAVTIRATELRRSARGLASFVVEAVMRDADGEVARGNASARILDQRTYARTRRGRTAPLVVNGSGPGRDTLDVIAPTPRPGVSMLVVNTAETAFFDHPLDHVPGMLLIEAARQAIRADGGPALAGLDAVFDAVVELDEPCVIVVERHRDDWLVRFEQSGEIRTSIIGRRAASRATSEAALVEVSAG</sequence>
<organism evidence="2 3">
    <name type="scientific">Curtobacterium flaccumfaciens pv. flaccumfaciens</name>
    <dbReference type="NCBI Taxonomy" id="138532"/>
    <lineage>
        <taxon>Bacteria</taxon>
        <taxon>Bacillati</taxon>
        <taxon>Actinomycetota</taxon>
        <taxon>Actinomycetes</taxon>
        <taxon>Micrococcales</taxon>
        <taxon>Microbacteriaceae</taxon>
        <taxon>Curtobacterium</taxon>
    </lineage>
</organism>
<dbReference type="Pfam" id="PF03756">
    <property type="entry name" value="AfsA"/>
    <property type="match status" value="2"/>
</dbReference>
<dbReference type="InterPro" id="IPR047757">
    <property type="entry name" value="AfsA-like"/>
</dbReference>
<name>A0A9Q2W293_9MICO</name>
<accession>A0A9Q2W293</accession>
<feature type="domain" description="A-factor biosynthesis hotdog" evidence="1">
    <location>
        <begin position="19"/>
        <end position="135"/>
    </location>
</feature>